<dbReference type="Gene3D" id="3.40.190.10">
    <property type="entry name" value="Periplasmic binding protein-like II"/>
    <property type="match status" value="2"/>
</dbReference>
<evidence type="ECO:0000313" key="2">
    <source>
        <dbReference type="Proteomes" id="UP000777265"/>
    </source>
</evidence>
<dbReference type="Pfam" id="PF16868">
    <property type="entry name" value="NMT1_3"/>
    <property type="match status" value="1"/>
</dbReference>
<reference evidence="1" key="1">
    <citation type="journal article" date="2020" name="Biotechnol. Biofuels">
        <title>New insights from the biogas microbiome by comprehensive genome-resolved metagenomics of nearly 1600 species originating from multiple anaerobic digesters.</title>
        <authorList>
            <person name="Campanaro S."/>
            <person name="Treu L."/>
            <person name="Rodriguez-R L.M."/>
            <person name="Kovalovszki A."/>
            <person name="Ziels R.M."/>
            <person name="Maus I."/>
            <person name="Zhu X."/>
            <person name="Kougias P.G."/>
            <person name="Basile A."/>
            <person name="Luo G."/>
            <person name="Schluter A."/>
            <person name="Konstantinidis K.T."/>
            <person name="Angelidaki I."/>
        </authorList>
    </citation>
    <scope>NUCLEOTIDE SEQUENCE</scope>
    <source>
        <strain evidence="1">AS06rmzACSIP_7</strain>
    </source>
</reference>
<reference evidence="1" key="2">
    <citation type="submission" date="2020-01" db="EMBL/GenBank/DDBJ databases">
        <authorList>
            <person name="Campanaro S."/>
        </authorList>
    </citation>
    <scope>NUCLEOTIDE SEQUENCE</scope>
    <source>
        <strain evidence="1">AS06rmzACSIP_7</strain>
    </source>
</reference>
<evidence type="ECO:0000313" key="1">
    <source>
        <dbReference type="EMBL" id="NLW34720.1"/>
    </source>
</evidence>
<name>A0A971M2M8_9BACT</name>
<accession>A0A971M2M8</accession>
<gene>
    <name evidence="1" type="ORF">GXY80_04455</name>
</gene>
<feature type="non-terminal residue" evidence="1">
    <location>
        <position position="1"/>
    </location>
</feature>
<dbReference type="AlphaFoldDB" id="A0A971M2M8"/>
<dbReference type="Proteomes" id="UP000777265">
    <property type="component" value="Unassembled WGS sequence"/>
</dbReference>
<dbReference type="SUPFAM" id="SSF53850">
    <property type="entry name" value="Periplasmic binding protein-like II"/>
    <property type="match status" value="1"/>
</dbReference>
<sequence length="167" mass="18232">PSALGDAITALKENRIVGLQKSSGLNNIDASLIEVNLTTPLTVVGYSEEDVRKIQEKIPYMTFLKREKGSIKEFPEVGPIWEECPIAGAVATAAMPEEVGYQIVKSYVEGFDEIAAAYGPIKGFDPVGDYFKNAGDDVVPAHAGLIRYAKEKGIDVPERFIPPEYKK</sequence>
<dbReference type="EMBL" id="JAAYEE010000076">
    <property type="protein sequence ID" value="NLW34720.1"/>
    <property type="molecule type" value="Genomic_DNA"/>
</dbReference>
<protein>
    <submittedName>
        <fullName evidence="1">C4-dicarboxylate ABC transporter substrate-binding protein</fullName>
    </submittedName>
</protein>
<proteinExistence type="predicted"/>
<dbReference type="InterPro" id="IPR011852">
    <property type="entry name" value="TRAP_TAXI"/>
</dbReference>
<comment type="caution">
    <text evidence="1">The sequence shown here is derived from an EMBL/GenBank/DDBJ whole genome shotgun (WGS) entry which is preliminary data.</text>
</comment>
<organism evidence="1 2">
    <name type="scientific">Syntrophorhabdus aromaticivorans</name>
    <dbReference type="NCBI Taxonomy" id="328301"/>
    <lineage>
        <taxon>Bacteria</taxon>
        <taxon>Pseudomonadati</taxon>
        <taxon>Thermodesulfobacteriota</taxon>
        <taxon>Syntrophorhabdia</taxon>
        <taxon>Syntrophorhabdales</taxon>
        <taxon>Syntrophorhabdaceae</taxon>
        <taxon>Syntrophorhabdus</taxon>
    </lineage>
</organism>